<evidence type="ECO:0000313" key="2">
    <source>
        <dbReference type="Proteomes" id="UP000824881"/>
    </source>
</evidence>
<sequence>MAAHIPSTGKAQVRALLGLLNTAVEEAIAEYDKQGLDVPSIDHGYAHPMDGRLPSLKFKHAIRTLEGACGQICATLAQPSHTMVNYSMNAFVPAAINAAIRADIAERLSKHPNGLHVNDLAKETSIHPQKLGTLMRLLVTNHCFREVSSNVFANNRLSLTMSPNNGNKVCDILELKSGEMHRKATMWLYEALTDPDFGPTYNATRSPLMYALGKEGYSGTLYEYLNTQPGVVESFANAMVGYRSATGHLNLLNVFPWGTLPPSTSVCDLGSGNGNISIEISKHFPQLKITLQDLPETIREARKAGPPSTEYPEAINEGRVTFTPLDFFKESPVPGQDIYYLSQIFHNWGDEHSLTLLKNIRRVMVPGSRMLIDDYLAVHLDPASIEKQHTSMSRAPRPLSPGFGQGQSRTYTQDFCMLIMCNARERSLEDFIELCAAADLKFRRWLLHLSTSAAYDTSTALHVKIT</sequence>
<gene>
    <name evidence="1" type="ORF">CCMSSC00406_0004190</name>
</gene>
<dbReference type="EMBL" id="WQMT02000001">
    <property type="protein sequence ID" value="KAG9227271.1"/>
    <property type="molecule type" value="Genomic_DNA"/>
</dbReference>
<dbReference type="Proteomes" id="UP000824881">
    <property type="component" value="Unassembled WGS sequence"/>
</dbReference>
<reference evidence="1 2" key="1">
    <citation type="journal article" date="2021" name="Appl. Environ. Microbiol.">
        <title>Genetic linkage and physical mapping for an oyster mushroom Pleurotus cornucopiae and QTL analysis for the trait cap color.</title>
        <authorList>
            <person name="Zhang Y."/>
            <person name="Gao W."/>
            <person name="Sonnenberg A."/>
            <person name="Chen Q."/>
            <person name="Zhang J."/>
            <person name="Huang C."/>
        </authorList>
    </citation>
    <scope>NUCLEOTIDE SEQUENCE [LARGE SCALE GENOMIC DNA]</scope>
    <source>
        <strain evidence="1">CCMSSC00406</strain>
    </source>
</reference>
<comment type="caution">
    <text evidence="1">The sequence shown here is derived from an EMBL/GenBank/DDBJ whole genome shotgun (WGS) entry which is preliminary data.</text>
</comment>
<organism evidence="1 2">
    <name type="scientific">Pleurotus cornucopiae</name>
    <name type="common">Cornucopia mushroom</name>
    <dbReference type="NCBI Taxonomy" id="5321"/>
    <lineage>
        <taxon>Eukaryota</taxon>
        <taxon>Fungi</taxon>
        <taxon>Dikarya</taxon>
        <taxon>Basidiomycota</taxon>
        <taxon>Agaricomycotina</taxon>
        <taxon>Agaricomycetes</taxon>
        <taxon>Agaricomycetidae</taxon>
        <taxon>Agaricales</taxon>
        <taxon>Pleurotineae</taxon>
        <taxon>Pleurotaceae</taxon>
        <taxon>Pleurotus</taxon>
    </lineage>
</organism>
<keyword evidence="2" id="KW-1185">Reference proteome</keyword>
<protein>
    <submittedName>
        <fullName evidence="1">Uncharacterized protein</fullName>
    </submittedName>
</protein>
<proteinExistence type="predicted"/>
<evidence type="ECO:0000313" key="1">
    <source>
        <dbReference type="EMBL" id="KAG9227271.1"/>
    </source>
</evidence>
<name>A0ACB7JD87_PLECO</name>
<accession>A0ACB7JD87</accession>